<proteinExistence type="predicted"/>
<gene>
    <name evidence="4" type="ORF">D0817_06565</name>
</gene>
<dbReference type="SUPFAM" id="SSF82171">
    <property type="entry name" value="DPP6 N-terminal domain-like"/>
    <property type="match status" value="1"/>
</dbReference>
<evidence type="ECO:0000256" key="1">
    <source>
        <dbReference type="ARBA" id="ARBA00022801"/>
    </source>
</evidence>
<dbReference type="EMBL" id="QWDM01000003">
    <property type="protein sequence ID" value="RUT71534.1"/>
    <property type="molecule type" value="Genomic_DNA"/>
</dbReference>
<dbReference type="Gene3D" id="2.120.10.30">
    <property type="entry name" value="TolB, C-terminal domain"/>
    <property type="match status" value="1"/>
</dbReference>
<keyword evidence="5" id="KW-1185">Reference proteome</keyword>
<feature type="transmembrane region" description="Helical" evidence="2">
    <location>
        <begin position="12"/>
        <end position="35"/>
    </location>
</feature>
<dbReference type="InterPro" id="IPR029058">
    <property type="entry name" value="AB_hydrolase_fold"/>
</dbReference>
<organism evidence="4 5">
    <name type="scientific">Flavobacterium cupreum</name>
    <dbReference type="NCBI Taxonomy" id="2133766"/>
    <lineage>
        <taxon>Bacteria</taxon>
        <taxon>Pseudomonadati</taxon>
        <taxon>Bacteroidota</taxon>
        <taxon>Flavobacteriia</taxon>
        <taxon>Flavobacteriales</taxon>
        <taxon>Flavobacteriaceae</taxon>
        <taxon>Flavobacterium</taxon>
    </lineage>
</organism>
<accession>A0A434AB17</accession>
<evidence type="ECO:0000259" key="3">
    <source>
        <dbReference type="Pfam" id="PF00326"/>
    </source>
</evidence>
<name>A0A434AB17_9FLAO</name>
<dbReference type="AlphaFoldDB" id="A0A434AB17"/>
<dbReference type="PANTHER" id="PTHR42776:SF27">
    <property type="entry name" value="DIPEPTIDYL PEPTIDASE FAMILY MEMBER 6"/>
    <property type="match status" value="1"/>
</dbReference>
<dbReference type="Proteomes" id="UP000288102">
    <property type="component" value="Unassembled WGS sequence"/>
</dbReference>
<dbReference type="Gene3D" id="3.40.50.1820">
    <property type="entry name" value="alpha/beta hydrolase"/>
    <property type="match status" value="1"/>
</dbReference>
<dbReference type="OrthoDB" id="9812921at2"/>
<evidence type="ECO:0000313" key="4">
    <source>
        <dbReference type="EMBL" id="RUT71534.1"/>
    </source>
</evidence>
<dbReference type="SUPFAM" id="SSF53474">
    <property type="entry name" value="alpha/beta-Hydrolases"/>
    <property type="match status" value="1"/>
</dbReference>
<dbReference type="InterPro" id="IPR011042">
    <property type="entry name" value="6-blade_b-propeller_TolB-like"/>
</dbReference>
<sequence>MKETNIIKRKNAHLSICEIIVCIFFLICSTSIAIAQVRQKKHLSENEYYKWGNLRVTALSGTGSWVSYKVSYENNTDTLFVKSTVGNKIYSFPNGSSGIFLNADIFTCMMPDQKLNIVDLNSGRKVKVPDVSRFEVAYSGKYIITLNQTYGLKSNMQIRDKNGEILDSINGVSEYILNSKADALVYSSELSDNQTVGLIDLKKYARHTVISGKQHRFHTLTWQKNGDAIAFFKETDSITKNNKLYLCQLSKRRIIQLIQQNFKEIAELNLVKDLGLNISDDGSKVFFGIKNKELAPSVKENEVEIWNGNAPFVYPLEKKIGNFQDIAKLWVWFTETNSCQPISSNDLPYVQLTGKQDYALLSNPKSYAPHYKEYGDVDYYITDLKKNTRSLFLKQQTTDHNDLIISPLTNQIAYYRDDNWWLYNPDKNKSVNLTSGIATVWDSRNDALMPPISPYNCPGWSSDGKYLLLYDTFDLWIADLAQNTCRRITHGREKNIVFRISQFEFSNLFSAKYDGKSTAVFDLSKDLILEATDKDDCSKGYFIWNTREGEKPLAFNESAIDQVHKSKNGSYVFIEQKFDKSSVLLFKPNKSAKSTEVFASNPQQEQYNWGKSELIHYRNKKGQELKGVLLYPSDYDKEKKYPMVVNIYQTKSGILHEYTNPSQYSEEGFNPTNYTLNGYFVLLPDIVYELGDPGPSATDCVIAAVKKVIDFGFVDPQKIGLIGHSFGGYETDFIITQTDIFAAAISGAGISDTVSWYFSMGKDIEIPQAWRLENQQFRMGKSFYEDAQSYFRNSPLINAKNIKTPLLQWSGKEDTNVCWEQSEAFYIALRRLEKEHMMLVYPNESHAIYKRANQIDLTIRIQQWFDCYLKKQPAALWITMGTKTK</sequence>
<keyword evidence="1" id="KW-0378">Hydrolase</keyword>
<keyword evidence="2" id="KW-0812">Transmembrane</keyword>
<dbReference type="PANTHER" id="PTHR42776">
    <property type="entry name" value="SERINE PEPTIDASE S9 FAMILY MEMBER"/>
    <property type="match status" value="1"/>
</dbReference>
<feature type="domain" description="Peptidase S9 prolyl oligopeptidase catalytic" evidence="3">
    <location>
        <begin position="701"/>
        <end position="871"/>
    </location>
</feature>
<comment type="caution">
    <text evidence="4">The sequence shown here is derived from an EMBL/GenBank/DDBJ whole genome shotgun (WGS) entry which is preliminary data.</text>
</comment>
<evidence type="ECO:0000313" key="5">
    <source>
        <dbReference type="Proteomes" id="UP000288102"/>
    </source>
</evidence>
<keyword evidence="2" id="KW-1133">Transmembrane helix</keyword>
<keyword evidence="2" id="KW-0472">Membrane</keyword>
<dbReference type="InterPro" id="IPR001375">
    <property type="entry name" value="Peptidase_S9_cat"/>
</dbReference>
<dbReference type="GO" id="GO:0006508">
    <property type="term" value="P:proteolysis"/>
    <property type="evidence" value="ECO:0007669"/>
    <property type="project" value="InterPro"/>
</dbReference>
<reference evidence="5" key="1">
    <citation type="journal article" date="2019" name="Syst. Appl. Microbiol.">
        <title>Flavobacterium circumlabens sp. nov. and Flavobacterium cupreum sp. nov., two psychrotrophic species isolated from Antarctic environmental samples.</title>
        <authorList>
            <person name="Kralova S."/>
            <person name="Busse H.-J."/>
            <person name="Svec P."/>
            <person name="Maslanova I."/>
            <person name="Stankova E."/>
            <person name="Bartak M."/>
            <person name="Sedlacek I."/>
        </authorList>
    </citation>
    <scope>NUCLEOTIDE SEQUENCE [LARGE SCALE GENOMIC DNA]</scope>
    <source>
        <strain evidence="5">CCM 8825</strain>
    </source>
</reference>
<evidence type="ECO:0000256" key="2">
    <source>
        <dbReference type="SAM" id="Phobius"/>
    </source>
</evidence>
<dbReference type="Pfam" id="PF00326">
    <property type="entry name" value="Peptidase_S9"/>
    <property type="match status" value="1"/>
</dbReference>
<dbReference type="GO" id="GO:0004252">
    <property type="term" value="F:serine-type endopeptidase activity"/>
    <property type="evidence" value="ECO:0007669"/>
    <property type="project" value="TreeGrafter"/>
</dbReference>
<protein>
    <submittedName>
        <fullName evidence="4">S9 family peptidase</fullName>
    </submittedName>
</protein>